<comment type="caution">
    <text evidence="1">The sequence shown here is derived from an EMBL/GenBank/DDBJ whole genome shotgun (WGS) entry which is preliminary data.</text>
</comment>
<dbReference type="Proteomes" id="UP000886501">
    <property type="component" value="Unassembled WGS sequence"/>
</dbReference>
<reference evidence="1" key="2">
    <citation type="journal article" date="2020" name="Nat. Commun.">
        <title>Large-scale genome sequencing of mycorrhizal fungi provides insights into the early evolution of symbiotic traits.</title>
        <authorList>
            <person name="Miyauchi S."/>
            <person name="Kiss E."/>
            <person name="Kuo A."/>
            <person name="Drula E."/>
            <person name="Kohler A."/>
            <person name="Sanchez-Garcia M."/>
            <person name="Morin E."/>
            <person name="Andreopoulos B."/>
            <person name="Barry K.W."/>
            <person name="Bonito G."/>
            <person name="Buee M."/>
            <person name="Carver A."/>
            <person name="Chen C."/>
            <person name="Cichocki N."/>
            <person name="Clum A."/>
            <person name="Culley D."/>
            <person name="Crous P.W."/>
            <person name="Fauchery L."/>
            <person name="Girlanda M."/>
            <person name="Hayes R.D."/>
            <person name="Keri Z."/>
            <person name="LaButti K."/>
            <person name="Lipzen A."/>
            <person name="Lombard V."/>
            <person name="Magnuson J."/>
            <person name="Maillard F."/>
            <person name="Murat C."/>
            <person name="Nolan M."/>
            <person name="Ohm R.A."/>
            <person name="Pangilinan J."/>
            <person name="Pereira M.F."/>
            <person name="Perotto S."/>
            <person name="Peter M."/>
            <person name="Pfister S."/>
            <person name="Riley R."/>
            <person name="Sitrit Y."/>
            <person name="Stielow J.B."/>
            <person name="Szollosi G."/>
            <person name="Zifcakova L."/>
            <person name="Stursova M."/>
            <person name="Spatafora J.W."/>
            <person name="Tedersoo L."/>
            <person name="Vaario L.M."/>
            <person name="Yamada A."/>
            <person name="Yan M."/>
            <person name="Wang P."/>
            <person name="Xu J."/>
            <person name="Bruns T."/>
            <person name="Baldrian P."/>
            <person name="Vilgalys R."/>
            <person name="Dunand C."/>
            <person name="Henrissat B."/>
            <person name="Grigoriev I.V."/>
            <person name="Hibbett D."/>
            <person name="Nagy L.G."/>
            <person name="Martin F.M."/>
        </authorList>
    </citation>
    <scope>NUCLEOTIDE SEQUENCE</scope>
    <source>
        <strain evidence="1">P2</strain>
    </source>
</reference>
<sequence>MSTSSPIPTQPTLAPQPMPSEASGKLQVPQFGGSPVGFWVLIVSLALIVIICCIAIFWLLKNHEPTPAERARRRAKLDAEKAAVEAVSTGEHSSNPRSFKQRIGRFFGRSGWTKANDDIEIQKTSSDHPDWKTEGDKEESDPPYIPTTRSGYGGVPSDQRHEYHHDSRMSSTSTVQLSAPSPEHTPIISRGVDLPFEPPYRSESPQPGLSPPLSVAPSMYERPHQDEWNFSVVSGDRTTPMRKLRNGTKFMEQV</sequence>
<keyword evidence="2" id="KW-1185">Reference proteome</keyword>
<accession>A0ACB6ZWL7</accession>
<evidence type="ECO:0000313" key="1">
    <source>
        <dbReference type="EMBL" id="KAF9654062.1"/>
    </source>
</evidence>
<evidence type="ECO:0000313" key="2">
    <source>
        <dbReference type="Proteomes" id="UP000886501"/>
    </source>
</evidence>
<reference evidence="1" key="1">
    <citation type="submission" date="2019-10" db="EMBL/GenBank/DDBJ databases">
        <authorList>
            <consortium name="DOE Joint Genome Institute"/>
            <person name="Kuo A."/>
            <person name="Miyauchi S."/>
            <person name="Kiss E."/>
            <person name="Drula E."/>
            <person name="Kohler A."/>
            <person name="Sanchez-Garcia M."/>
            <person name="Andreopoulos B."/>
            <person name="Barry K.W."/>
            <person name="Bonito G."/>
            <person name="Buee M."/>
            <person name="Carver A."/>
            <person name="Chen C."/>
            <person name="Cichocki N."/>
            <person name="Clum A."/>
            <person name="Culley D."/>
            <person name="Crous P.W."/>
            <person name="Fauchery L."/>
            <person name="Girlanda M."/>
            <person name="Hayes R."/>
            <person name="Keri Z."/>
            <person name="Labutti K."/>
            <person name="Lipzen A."/>
            <person name="Lombard V."/>
            <person name="Magnuson J."/>
            <person name="Maillard F."/>
            <person name="Morin E."/>
            <person name="Murat C."/>
            <person name="Nolan M."/>
            <person name="Ohm R."/>
            <person name="Pangilinan J."/>
            <person name="Pereira M."/>
            <person name="Perotto S."/>
            <person name="Peter M."/>
            <person name="Riley R."/>
            <person name="Sitrit Y."/>
            <person name="Stielow B."/>
            <person name="Szollosi G."/>
            <person name="Zifcakova L."/>
            <person name="Stursova M."/>
            <person name="Spatafora J.W."/>
            <person name="Tedersoo L."/>
            <person name="Vaario L.-M."/>
            <person name="Yamada A."/>
            <person name="Yan M."/>
            <person name="Wang P."/>
            <person name="Xu J."/>
            <person name="Bruns T."/>
            <person name="Baldrian P."/>
            <person name="Vilgalys R."/>
            <person name="Henrissat B."/>
            <person name="Grigoriev I.V."/>
            <person name="Hibbett D."/>
            <person name="Nagy L.G."/>
            <person name="Martin F.M."/>
        </authorList>
    </citation>
    <scope>NUCLEOTIDE SEQUENCE</scope>
    <source>
        <strain evidence="1">P2</strain>
    </source>
</reference>
<gene>
    <name evidence="1" type="ORF">BDM02DRAFT_3107293</name>
</gene>
<organism evidence="1 2">
    <name type="scientific">Thelephora ganbajun</name>
    <name type="common">Ganba fungus</name>
    <dbReference type="NCBI Taxonomy" id="370292"/>
    <lineage>
        <taxon>Eukaryota</taxon>
        <taxon>Fungi</taxon>
        <taxon>Dikarya</taxon>
        <taxon>Basidiomycota</taxon>
        <taxon>Agaricomycotina</taxon>
        <taxon>Agaricomycetes</taxon>
        <taxon>Thelephorales</taxon>
        <taxon>Thelephoraceae</taxon>
        <taxon>Thelephora</taxon>
    </lineage>
</organism>
<protein>
    <submittedName>
        <fullName evidence="1">Uncharacterized protein</fullName>
    </submittedName>
</protein>
<proteinExistence type="predicted"/>
<dbReference type="EMBL" id="MU117962">
    <property type="protein sequence ID" value="KAF9654062.1"/>
    <property type="molecule type" value="Genomic_DNA"/>
</dbReference>
<name>A0ACB6ZWL7_THEGA</name>